<keyword evidence="2" id="KW-0812">Transmembrane</keyword>
<accession>A0AAD2FW52</accession>
<reference evidence="3" key="1">
    <citation type="submission" date="2023-08" db="EMBL/GenBank/DDBJ databases">
        <authorList>
            <person name="Audoor S."/>
            <person name="Bilcke G."/>
        </authorList>
    </citation>
    <scope>NUCLEOTIDE SEQUENCE</scope>
</reference>
<dbReference type="EMBL" id="CAKOGP040001858">
    <property type="protein sequence ID" value="CAJ1954166.1"/>
    <property type="molecule type" value="Genomic_DNA"/>
</dbReference>
<gene>
    <name evidence="3" type="ORF">CYCCA115_LOCUS14761</name>
</gene>
<evidence type="ECO:0000313" key="3">
    <source>
        <dbReference type="EMBL" id="CAJ1954166.1"/>
    </source>
</evidence>
<sequence length="179" mass="19932">MTNTTRRQKNNKNKNNKNNTNNNNNNNASTITRKRISEHILMDENTSTSYEFQLYNFFVGILFLAFGLNLISGSMMLLNICIAFVHLDLGFTSYDAMQLWNRIQIILGLAGLVFLYVGLLYSAGESIVQEGFTGPGLLLLIGVVGAETQLWDVCRQAAATSTRPRLEKGQDASTITNTK</sequence>
<evidence type="ECO:0000313" key="4">
    <source>
        <dbReference type="Proteomes" id="UP001295423"/>
    </source>
</evidence>
<evidence type="ECO:0000256" key="1">
    <source>
        <dbReference type="SAM" id="MobiDB-lite"/>
    </source>
</evidence>
<feature type="transmembrane region" description="Helical" evidence="2">
    <location>
        <begin position="54"/>
        <end position="87"/>
    </location>
</feature>
<dbReference type="Proteomes" id="UP001295423">
    <property type="component" value="Unassembled WGS sequence"/>
</dbReference>
<feature type="compositionally biased region" description="Basic residues" evidence="1">
    <location>
        <begin position="1"/>
        <end position="15"/>
    </location>
</feature>
<feature type="region of interest" description="Disordered" evidence="1">
    <location>
        <begin position="1"/>
        <end position="29"/>
    </location>
</feature>
<protein>
    <submittedName>
        <fullName evidence="3">Uncharacterized protein</fullName>
    </submittedName>
</protein>
<name>A0AAD2FW52_9STRA</name>
<dbReference type="AlphaFoldDB" id="A0AAD2FW52"/>
<evidence type="ECO:0000256" key="2">
    <source>
        <dbReference type="SAM" id="Phobius"/>
    </source>
</evidence>
<organism evidence="3 4">
    <name type="scientific">Cylindrotheca closterium</name>
    <dbReference type="NCBI Taxonomy" id="2856"/>
    <lineage>
        <taxon>Eukaryota</taxon>
        <taxon>Sar</taxon>
        <taxon>Stramenopiles</taxon>
        <taxon>Ochrophyta</taxon>
        <taxon>Bacillariophyta</taxon>
        <taxon>Bacillariophyceae</taxon>
        <taxon>Bacillariophycidae</taxon>
        <taxon>Bacillariales</taxon>
        <taxon>Bacillariaceae</taxon>
        <taxon>Cylindrotheca</taxon>
    </lineage>
</organism>
<keyword evidence="4" id="KW-1185">Reference proteome</keyword>
<proteinExistence type="predicted"/>
<feature type="compositionally biased region" description="Low complexity" evidence="1">
    <location>
        <begin position="16"/>
        <end position="27"/>
    </location>
</feature>
<keyword evidence="2" id="KW-1133">Transmembrane helix</keyword>
<keyword evidence="2" id="KW-0472">Membrane</keyword>
<feature type="transmembrane region" description="Helical" evidence="2">
    <location>
        <begin position="99"/>
        <end position="121"/>
    </location>
</feature>
<comment type="caution">
    <text evidence="3">The sequence shown here is derived from an EMBL/GenBank/DDBJ whole genome shotgun (WGS) entry which is preliminary data.</text>
</comment>